<name>A0A081B9P6_9HYPH</name>
<accession>A0A081B9P6</accession>
<dbReference type="eggNOG" id="ENOG5034B8X">
    <property type="taxonomic scope" value="Bacteria"/>
</dbReference>
<comment type="caution">
    <text evidence="1">The sequence shown here is derived from an EMBL/GenBank/DDBJ whole genome shotgun (WGS) entry which is preliminary data.</text>
</comment>
<evidence type="ECO:0000313" key="2">
    <source>
        <dbReference type="Proteomes" id="UP000028702"/>
    </source>
</evidence>
<dbReference type="AlphaFoldDB" id="A0A081B9P6"/>
<sequence length="235" mass="24705">MDGLPADLELIDAHGTDALPRSAAGRAMMEAMRQVHEAVGHTAREPAVSPRFAAYGALADLWVAEEKAEGAVFEEGLLLAAKPGSAWQEEAAVHARKASELMAHTGAFGAAQCAGTGGGLPSLGLADTVCVLSKNAALAAYASAYIAHGVQAEGVKASYMQGKDRFLGAYEAVREVPVMEPDLIWEALSRGVRLASTLKSKGLLRACVLTLKGRGRLIGPIEGDRLLRFGVSQWR</sequence>
<proteinExistence type="predicted"/>
<dbReference type="STRING" id="1333998.M2A_1263"/>
<organism evidence="1 2">
    <name type="scientific">Tepidicaulis marinus</name>
    <dbReference type="NCBI Taxonomy" id="1333998"/>
    <lineage>
        <taxon>Bacteria</taxon>
        <taxon>Pseudomonadati</taxon>
        <taxon>Pseudomonadota</taxon>
        <taxon>Alphaproteobacteria</taxon>
        <taxon>Hyphomicrobiales</taxon>
        <taxon>Parvibaculaceae</taxon>
        <taxon>Tepidicaulis</taxon>
    </lineage>
</organism>
<reference evidence="1 2" key="1">
    <citation type="submission" date="2014-07" db="EMBL/GenBank/DDBJ databases">
        <title>Tepidicaulis marinum gen. nov., sp. nov., a novel marine bacterium denitrifying nitrate to nitrous oxide strictly under microaerobic conditions.</title>
        <authorList>
            <person name="Takeuchi M."/>
            <person name="Yamagishi T."/>
            <person name="Kamagata Y."/>
            <person name="Oshima K."/>
            <person name="Hattori M."/>
            <person name="Katayama T."/>
            <person name="Hanada S."/>
            <person name="Tamaki H."/>
            <person name="Marumo K."/>
            <person name="Maeda H."/>
            <person name="Nedachi M."/>
            <person name="Iwasaki W."/>
            <person name="Suwa Y."/>
            <person name="Sakata S."/>
        </authorList>
    </citation>
    <scope>NUCLEOTIDE SEQUENCE [LARGE SCALE GENOMIC DNA]</scope>
    <source>
        <strain evidence="1 2">MA2</strain>
    </source>
</reference>
<protein>
    <submittedName>
        <fullName evidence="1">Conserved protein</fullName>
    </submittedName>
</protein>
<gene>
    <name evidence="1" type="ORF">M2A_1263</name>
</gene>
<keyword evidence="2" id="KW-1185">Reference proteome</keyword>
<dbReference type="EMBL" id="BBIO01000005">
    <property type="protein sequence ID" value="GAK44764.1"/>
    <property type="molecule type" value="Genomic_DNA"/>
</dbReference>
<dbReference type="Proteomes" id="UP000028702">
    <property type="component" value="Unassembled WGS sequence"/>
</dbReference>
<evidence type="ECO:0000313" key="1">
    <source>
        <dbReference type="EMBL" id="GAK44764.1"/>
    </source>
</evidence>